<dbReference type="SMART" id="SM00086">
    <property type="entry name" value="PAC"/>
    <property type="match status" value="1"/>
</dbReference>
<dbReference type="InterPro" id="IPR000700">
    <property type="entry name" value="PAS-assoc_C"/>
</dbReference>
<dbReference type="AlphaFoldDB" id="A0A1H6CNY4"/>
<gene>
    <name evidence="6" type="ORF">SAMN05216223_109201</name>
</gene>
<dbReference type="InterPro" id="IPR001633">
    <property type="entry name" value="EAL_dom"/>
</dbReference>
<dbReference type="PANTHER" id="PTHR44757">
    <property type="entry name" value="DIGUANYLATE CYCLASE DGCP"/>
    <property type="match status" value="1"/>
</dbReference>
<dbReference type="InterPro" id="IPR052155">
    <property type="entry name" value="Biofilm_reg_signaling"/>
</dbReference>
<feature type="region of interest" description="Disordered" evidence="1">
    <location>
        <begin position="1"/>
        <end position="70"/>
    </location>
</feature>
<dbReference type="NCBIfam" id="TIGR00254">
    <property type="entry name" value="GGDEF"/>
    <property type="match status" value="1"/>
</dbReference>
<dbReference type="PROSITE" id="PS50887">
    <property type="entry name" value="GGDEF"/>
    <property type="match status" value="1"/>
</dbReference>
<dbReference type="Pfam" id="PF00990">
    <property type="entry name" value="GGDEF"/>
    <property type="match status" value="1"/>
</dbReference>
<feature type="compositionally biased region" description="Low complexity" evidence="1">
    <location>
        <begin position="19"/>
        <end position="32"/>
    </location>
</feature>
<dbReference type="Pfam" id="PF00563">
    <property type="entry name" value="EAL"/>
    <property type="match status" value="1"/>
</dbReference>
<dbReference type="Gene3D" id="3.30.70.270">
    <property type="match status" value="1"/>
</dbReference>
<dbReference type="Gene3D" id="3.30.450.20">
    <property type="entry name" value="PAS domain"/>
    <property type="match status" value="1"/>
</dbReference>
<evidence type="ECO:0000313" key="7">
    <source>
        <dbReference type="Proteomes" id="UP000236754"/>
    </source>
</evidence>
<dbReference type="CDD" id="cd00130">
    <property type="entry name" value="PAS"/>
    <property type="match status" value="1"/>
</dbReference>
<dbReference type="InterPro" id="IPR013656">
    <property type="entry name" value="PAS_4"/>
</dbReference>
<feature type="domain" description="PAC" evidence="3">
    <location>
        <begin position="286"/>
        <end position="338"/>
    </location>
</feature>
<dbReference type="InterPro" id="IPR001610">
    <property type="entry name" value="PAC"/>
</dbReference>
<dbReference type="SUPFAM" id="SSF141868">
    <property type="entry name" value="EAL domain-like"/>
    <property type="match status" value="1"/>
</dbReference>
<feature type="compositionally biased region" description="Acidic residues" evidence="1">
    <location>
        <begin position="58"/>
        <end position="69"/>
    </location>
</feature>
<dbReference type="SMART" id="SM00267">
    <property type="entry name" value="GGDEF"/>
    <property type="match status" value="1"/>
</dbReference>
<dbReference type="CDD" id="cd01948">
    <property type="entry name" value="EAL"/>
    <property type="match status" value="1"/>
</dbReference>
<dbReference type="CDD" id="cd01949">
    <property type="entry name" value="GGDEF"/>
    <property type="match status" value="1"/>
</dbReference>
<dbReference type="SUPFAM" id="SSF55073">
    <property type="entry name" value="Nucleotide cyclase"/>
    <property type="match status" value="1"/>
</dbReference>
<dbReference type="InterPro" id="IPR035919">
    <property type="entry name" value="EAL_sf"/>
</dbReference>
<proteinExistence type="predicted"/>
<dbReference type="SUPFAM" id="SSF55785">
    <property type="entry name" value="PYP-like sensor domain (PAS domain)"/>
    <property type="match status" value="1"/>
</dbReference>
<sequence>MTTEPGTAGGGARQSGTGADAAELLAPAAPAPGTVPEFAPRAGSVPDAGEAPRAETVAEPEPEPESEAEDSLRRFAAIWSRAVYPSTATSMTRAELESYLLPLARVLGEALRADRFDPRAAVPVGAAMVDAHCTDPEALPSILGIIDNYLALYCPPGDGLPADEARARCSRLQHAVAVGFSQALRERTLTEQESISRAALAAQADAERALAASEARFRAVFEGAAIGIGIADLGGHVLEVNEALSRMLGGESHIMKRTVSEWTHPENTDAIGGLNRELVRGERDSYHIEKAYPRADGSVLWANLQVSLLRDATGCPQYQLALLEDITERRQLLSRLRHEATHDALTGLPNRALFFERLEQALAATAPSGSDGGTGDGRRIGLCYLDLDGFKTVNDSLGHAVGDQLLVAVADRLRGCLTSPDQLMARIGGDEFVALHADPPGLTAVTDLAGRILDALSAPVMLEGRELPVHGSIGIVYSPTASHAAADVLRSADITMYRAKELGGNRYEVADPDADARVITRHGLTNRLPGALERGEFFVEYQPLIGLSDGAVHGAEALVRWGHPVHGVLGPDQFIPLAEHTGQIVPLGRWVLEQAVRQAEVWQRHHHGSRAPRVNVNLSPIQLHHPDLVAEVTRVLDETGLAPESLCLEVTESALIGADQDALKPLRRIADLGVDIALDDFGTGYSNLSSLRWLPVSVLKLDRAFSRGMSHHPADPVDLKIVEGIVSLAHGLGLSVTVEGVETSAQAEHLRELGCDIGQGWFYGRPAPPEQLGTLMLADAS</sequence>
<dbReference type="SMART" id="SM00052">
    <property type="entry name" value="EAL"/>
    <property type="match status" value="1"/>
</dbReference>
<dbReference type="InterPro" id="IPR029787">
    <property type="entry name" value="Nucleotide_cyclase"/>
</dbReference>
<dbReference type="Proteomes" id="UP000236754">
    <property type="component" value="Unassembled WGS sequence"/>
</dbReference>
<dbReference type="PANTHER" id="PTHR44757:SF2">
    <property type="entry name" value="BIOFILM ARCHITECTURE MAINTENANCE PROTEIN MBAA"/>
    <property type="match status" value="1"/>
</dbReference>
<dbReference type="PROSITE" id="PS50883">
    <property type="entry name" value="EAL"/>
    <property type="match status" value="1"/>
</dbReference>
<dbReference type="InterPro" id="IPR000160">
    <property type="entry name" value="GGDEF_dom"/>
</dbReference>
<feature type="domain" description="GGDEF" evidence="5">
    <location>
        <begin position="378"/>
        <end position="512"/>
    </location>
</feature>
<dbReference type="Pfam" id="PF08448">
    <property type="entry name" value="PAS_4"/>
    <property type="match status" value="1"/>
</dbReference>
<evidence type="ECO:0000259" key="3">
    <source>
        <dbReference type="PROSITE" id="PS50113"/>
    </source>
</evidence>
<reference evidence="6 7" key="1">
    <citation type="submission" date="2016-10" db="EMBL/GenBank/DDBJ databases">
        <authorList>
            <person name="de Groot N.N."/>
        </authorList>
    </citation>
    <scope>NUCLEOTIDE SEQUENCE [LARGE SCALE GENOMIC DNA]</scope>
    <source>
        <strain evidence="6 7">CGMCC 4.2023</strain>
    </source>
</reference>
<keyword evidence="7" id="KW-1185">Reference proteome</keyword>
<evidence type="ECO:0000259" key="4">
    <source>
        <dbReference type="PROSITE" id="PS50883"/>
    </source>
</evidence>
<name>A0A1H6CNY4_9ACTN</name>
<accession>A0A1H6CNY4</accession>
<dbReference type="PROSITE" id="PS50113">
    <property type="entry name" value="PAC"/>
    <property type="match status" value="1"/>
</dbReference>
<evidence type="ECO:0000259" key="5">
    <source>
        <dbReference type="PROSITE" id="PS50887"/>
    </source>
</evidence>
<protein>
    <submittedName>
        <fullName evidence="6">PAS domain S-box-containing protein/diguanylate cyclase (GGDEF) domain-containing protein</fullName>
    </submittedName>
</protein>
<evidence type="ECO:0000259" key="2">
    <source>
        <dbReference type="PROSITE" id="PS50112"/>
    </source>
</evidence>
<dbReference type="InterPro" id="IPR035965">
    <property type="entry name" value="PAS-like_dom_sf"/>
</dbReference>
<dbReference type="NCBIfam" id="TIGR00229">
    <property type="entry name" value="sensory_box"/>
    <property type="match status" value="1"/>
</dbReference>
<evidence type="ECO:0000313" key="6">
    <source>
        <dbReference type="EMBL" id="SEG74196.1"/>
    </source>
</evidence>
<organism evidence="6 7">
    <name type="scientific">Actinacidiphila yanglinensis</name>
    <dbReference type="NCBI Taxonomy" id="310779"/>
    <lineage>
        <taxon>Bacteria</taxon>
        <taxon>Bacillati</taxon>
        <taxon>Actinomycetota</taxon>
        <taxon>Actinomycetes</taxon>
        <taxon>Kitasatosporales</taxon>
        <taxon>Streptomycetaceae</taxon>
        <taxon>Actinacidiphila</taxon>
    </lineage>
</organism>
<dbReference type="InterPro" id="IPR000014">
    <property type="entry name" value="PAS"/>
</dbReference>
<dbReference type="Gene3D" id="3.20.20.450">
    <property type="entry name" value="EAL domain"/>
    <property type="match status" value="1"/>
</dbReference>
<feature type="domain" description="PAS" evidence="2">
    <location>
        <begin position="213"/>
        <end position="282"/>
    </location>
</feature>
<dbReference type="EMBL" id="FNVU01000009">
    <property type="protein sequence ID" value="SEG74196.1"/>
    <property type="molecule type" value="Genomic_DNA"/>
</dbReference>
<dbReference type="PROSITE" id="PS50112">
    <property type="entry name" value="PAS"/>
    <property type="match status" value="1"/>
</dbReference>
<dbReference type="SMART" id="SM00091">
    <property type="entry name" value="PAS"/>
    <property type="match status" value="1"/>
</dbReference>
<dbReference type="InterPro" id="IPR043128">
    <property type="entry name" value="Rev_trsase/Diguanyl_cyclase"/>
</dbReference>
<feature type="domain" description="EAL" evidence="4">
    <location>
        <begin position="521"/>
        <end position="780"/>
    </location>
</feature>
<evidence type="ECO:0000256" key="1">
    <source>
        <dbReference type="SAM" id="MobiDB-lite"/>
    </source>
</evidence>